<keyword evidence="2" id="KW-1185">Reference proteome</keyword>
<evidence type="ECO:0008006" key="3">
    <source>
        <dbReference type="Google" id="ProtNLM"/>
    </source>
</evidence>
<dbReference type="Proteomes" id="UP000027265">
    <property type="component" value="Unassembled WGS sequence"/>
</dbReference>
<dbReference type="EMBL" id="KL197713">
    <property type="protein sequence ID" value="KDQ60968.1"/>
    <property type="molecule type" value="Genomic_DNA"/>
</dbReference>
<proteinExistence type="predicted"/>
<dbReference type="PROSITE" id="PS00086">
    <property type="entry name" value="CYTOCHROME_P450"/>
    <property type="match status" value="1"/>
</dbReference>
<dbReference type="AlphaFoldDB" id="A0A067Q1P5"/>
<evidence type="ECO:0000313" key="2">
    <source>
        <dbReference type="Proteomes" id="UP000027265"/>
    </source>
</evidence>
<sequence length="199" mass="22256">MGHSIEDRLILLDKTSIRVIHIPPLRTVPAIQSAVPNIDYVDCVVVHTFDGLSPAKTNPILWSPTTAVHDSPIVIRMWDPVHYRSSSVVHILDRLEDDTPRHSVVVLPLETQFIPFGMGLRRCVGLGDGRSLELVFITLNHVNESGCWTADDFKVGSLSIPHDKTHSTFAFDEVSSRVCMVMRMLDRPEDSLLIIDVKA</sequence>
<evidence type="ECO:0000313" key="1">
    <source>
        <dbReference type="EMBL" id="KDQ60968.1"/>
    </source>
</evidence>
<name>A0A067Q1P5_9AGAM</name>
<gene>
    <name evidence="1" type="ORF">JAAARDRAFT_568994</name>
</gene>
<dbReference type="InterPro" id="IPR017972">
    <property type="entry name" value="Cyt_P450_CS"/>
</dbReference>
<organism evidence="1 2">
    <name type="scientific">Jaapia argillacea MUCL 33604</name>
    <dbReference type="NCBI Taxonomy" id="933084"/>
    <lineage>
        <taxon>Eukaryota</taxon>
        <taxon>Fungi</taxon>
        <taxon>Dikarya</taxon>
        <taxon>Basidiomycota</taxon>
        <taxon>Agaricomycotina</taxon>
        <taxon>Agaricomycetes</taxon>
        <taxon>Agaricomycetidae</taxon>
        <taxon>Jaapiales</taxon>
        <taxon>Jaapiaceae</taxon>
        <taxon>Jaapia</taxon>
    </lineage>
</organism>
<reference evidence="2" key="1">
    <citation type="journal article" date="2014" name="Proc. Natl. Acad. Sci. U.S.A.">
        <title>Extensive sampling of basidiomycete genomes demonstrates inadequacy of the white-rot/brown-rot paradigm for wood decay fungi.</title>
        <authorList>
            <person name="Riley R."/>
            <person name="Salamov A.A."/>
            <person name="Brown D.W."/>
            <person name="Nagy L.G."/>
            <person name="Floudas D."/>
            <person name="Held B.W."/>
            <person name="Levasseur A."/>
            <person name="Lombard V."/>
            <person name="Morin E."/>
            <person name="Otillar R."/>
            <person name="Lindquist E.A."/>
            <person name="Sun H."/>
            <person name="LaButti K.M."/>
            <person name="Schmutz J."/>
            <person name="Jabbour D."/>
            <person name="Luo H."/>
            <person name="Baker S.E."/>
            <person name="Pisabarro A.G."/>
            <person name="Walton J.D."/>
            <person name="Blanchette R.A."/>
            <person name="Henrissat B."/>
            <person name="Martin F."/>
            <person name="Cullen D."/>
            <person name="Hibbett D.S."/>
            <person name="Grigoriev I.V."/>
        </authorList>
    </citation>
    <scope>NUCLEOTIDE SEQUENCE [LARGE SCALE GENOMIC DNA]</scope>
    <source>
        <strain evidence="2">MUCL 33604</strain>
    </source>
</reference>
<dbReference type="HOGENOM" id="CLU_1372392_0_0_1"/>
<accession>A0A067Q1P5</accession>
<protein>
    <recommendedName>
        <fullName evidence="3">Cytochrome P450</fullName>
    </recommendedName>
</protein>
<dbReference type="GO" id="GO:0005506">
    <property type="term" value="F:iron ion binding"/>
    <property type="evidence" value="ECO:0007669"/>
    <property type="project" value="InterPro"/>
</dbReference>
<dbReference type="InParanoid" id="A0A067Q1P5"/>
<dbReference type="GO" id="GO:0016705">
    <property type="term" value="F:oxidoreductase activity, acting on paired donors, with incorporation or reduction of molecular oxygen"/>
    <property type="evidence" value="ECO:0007669"/>
    <property type="project" value="InterPro"/>
</dbReference>